<evidence type="ECO:0000313" key="3">
    <source>
        <dbReference type="Proteomes" id="UP000004310"/>
    </source>
</evidence>
<dbReference type="Proteomes" id="UP000004310">
    <property type="component" value="Unassembled WGS sequence"/>
</dbReference>
<comment type="caution">
    <text evidence="2">The sequence shown here is derived from an EMBL/GenBank/DDBJ whole genome shotgun (WGS) entry which is preliminary data.</text>
</comment>
<sequence length="35" mass="3812">MPLAEVEGRILNELLVWGMLMLQVLMAAFIGSGHA</sequence>
<organism evidence="2 3">
    <name type="scientific">Fulvimarina pelagi HTCC2506</name>
    <dbReference type="NCBI Taxonomy" id="314231"/>
    <lineage>
        <taxon>Bacteria</taxon>
        <taxon>Pseudomonadati</taxon>
        <taxon>Pseudomonadota</taxon>
        <taxon>Alphaproteobacteria</taxon>
        <taxon>Hyphomicrobiales</taxon>
        <taxon>Aurantimonadaceae</taxon>
        <taxon>Fulvimarina</taxon>
    </lineage>
</organism>
<keyword evidence="1" id="KW-0812">Transmembrane</keyword>
<proteinExistence type="predicted"/>
<keyword evidence="3" id="KW-1185">Reference proteome</keyword>
<gene>
    <name evidence="2" type="ORF">FP2506_15979</name>
</gene>
<keyword evidence="1" id="KW-0472">Membrane</keyword>
<protein>
    <submittedName>
        <fullName evidence="2">Uncharacterized protein</fullName>
    </submittedName>
</protein>
<dbReference type="AlphaFoldDB" id="Q0G384"/>
<accession>Q0G384</accession>
<feature type="transmembrane region" description="Helical" evidence="1">
    <location>
        <begin position="14"/>
        <end position="32"/>
    </location>
</feature>
<keyword evidence="1" id="KW-1133">Transmembrane helix</keyword>
<reference evidence="2 3" key="1">
    <citation type="journal article" date="2010" name="J. Bacteriol.">
        <title>Genome sequence of Fulvimarina pelagi HTCC2506T, a Mn(II)-oxidizing alphaproteobacterium possessing an aerobic anoxygenic photosynthetic gene cluster and Xanthorhodopsin.</title>
        <authorList>
            <person name="Kang I."/>
            <person name="Oh H.M."/>
            <person name="Lim S.I."/>
            <person name="Ferriera S."/>
            <person name="Giovannoni S.J."/>
            <person name="Cho J.C."/>
        </authorList>
    </citation>
    <scope>NUCLEOTIDE SEQUENCE [LARGE SCALE GENOMIC DNA]</scope>
    <source>
        <strain evidence="2 3">HTCC2506</strain>
    </source>
</reference>
<evidence type="ECO:0000256" key="1">
    <source>
        <dbReference type="SAM" id="Phobius"/>
    </source>
</evidence>
<name>Q0G384_9HYPH</name>
<dbReference type="HOGENOM" id="CLU_3365144_0_0_5"/>
<evidence type="ECO:0000313" key="2">
    <source>
        <dbReference type="EMBL" id="EAU41947.1"/>
    </source>
</evidence>
<dbReference type="EMBL" id="AATP01000002">
    <property type="protein sequence ID" value="EAU41947.1"/>
    <property type="molecule type" value="Genomic_DNA"/>
</dbReference>